<dbReference type="PANTHER" id="PTHR43047">
    <property type="entry name" value="TWO-COMPONENT HISTIDINE PROTEIN KINASE"/>
    <property type="match status" value="1"/>
</dbReference>
<reference evidence="9 10" key="1">
    <citation type="submission" date="2024-04" db="EMBL/GenBank/DDBJ databases">
        <title>Novel species of the genus Ideonella isolated from streams.</title>
        <authorList>
            <person name="Lu H."/>
        </authorList>
    </citation>
    <scope>NUCLEOTIDE SEQUENCE [LARGE SCALE GENOMIC DNA]</scope>
    <source>
        <strain evidence="9 10">LYT19W</strain>
    </source>
</reference>
<keyword evidence="9" id="KW-0067">ATP-binding</keyword>
<keyword evidence="10" id="KW-1185">Reference proteome</keyword>
<evidence type="ECO:0000256" key="5">
    <source>
        <dbReference type="ARBA" id="ARBA00022777"/>
    </source>
</evidence>
<evidence type="ECO:0000256" key="2">
    <source>
        <dbReference type="ARBA" id="ARBA00012438"/>
    </source>
</evidence>
<gene>
    <name evidence="9" type="ORF">AACH00_07140</name>
</gene>
<dbReference type="PROSITE" id="PS50113">
    <property type="entry name" value="PAC"/>
    <property type="match status" value="1"/>
</dbReference>
<dbReference type="InterPro" id="IPR003661">
    <property type="entry name" value="HisK_dim/P_dom"/>
</dbReference>
<dbReference type="CDD" id="cd00082">
    <property type="entry name" value="HisKA"/>
    <property type="match status" value="1"/>
</dbReference>
<dbReference type="InterPro" id="IPR003594">
    <property type="entry name" value="HATPase_dom"/>
</dbReference>
<dbReference type="NCBIfam" id="TIGR00229">
    <property type="entry name" value="sensory_box"/>
    <property type="match status" value="1"/>
</dbReference>
<accession>A0ABU9C5C6</accession>
<dbReference type="PROSITE" id="PS50109">
    <property type="entry name" value="HIS_KIN"/>
    <property type="match status" value="1"/>
</dbReference>
<evidence type="ECO:0000259" key="8">
    <source>
        <dbReference type="PROSITE" id="PS50113"/>
    </source>
</evidence>
<evidence type="ECO:0000313" key="10">
    <source>
        <dbReference type="Proteomes" id="UP001379945"/>
    </source>
</evidence>
<sequence>MIALPLGDATFLSALEAETRAATDVRLAICASTGELRYASASALAALGASAPSEVPATLLVAMAHMPEDDRHLLLGHVARGAFHRARAPSSLAAGQPARSWVSIWIHTMHGGMLLLRCTDVAVDEHGTALPEEAPTGPMMSALLHVRRDDGMVTLQFADAAFEAALGLTLEDPTGPSTWLRAGLSPWSVLQLLALTHAEVLGDLQASLPDRSGHEQTWRVQCRPGGLTGAKPANHSQSLIVWQAMRAPGDTRADTRADSRARRPRPAAAASLSFEMNSGGRLTTVNGPWDPVFGVSTSDMAGERLSALCSPSARSTCDEQLLPLLQGRLSASRHEWPLLLADGCIAWFEVRLHRHTVSVVQGAIEAVVIHGELVNITRRYADTRLRMIKETALNDALVSVVICDATLPKMPIVYVNAGFQETTGYTAEEAIGRSCAFLQNDETDQPGLTALRRALLAREAITVEVKNFRKCGEMFWNRLDLVPMTEPLTGTVTHYVGMQRDVTAMVESRQAERARVAELDRVFRHLPIGTLGVHANGRVHVFSPALEALTGLRAADSMGQALPALWAHIQAQCVKPEAAPALPEPGDRCLLELHRPVRRLVEVNAASAELASGEALLFFRDVTSELELSRMKTRFLANAAHEMRAPMGSIRGFAELLLVRDYPREQAREMLDTVHRQAIRLNTLLGDLLELSKLEAQGPAAMPLGPVSIGEVANRAMKLMRLPGDKRVLTQTSDDELLQVHGHGARLEQVLINLLSNAVKYSPAGGDVALVIDSTSDAVPAGWCAVRVRDSGLGISPEHVNQLFTHFFRADPQGPIVGTGLGLVIVKELVERMGGRIDVSSELGVGSTFTVWLRRDGTTAEPPALAAA</sequence>
<name>A0ABU9C5C6_9BURK</name>
<dbReference type="Pfam" id="PF00512">
    <property type="entry name" value="HisKA"/>
    <property type="match status" value="1"/>
</dbReference>
<dbReference type="InterPro" id="IPR036097">
    <property type="entry name" value="HisK_dim/P_sf"/>
</dbReference>
<keyword evidence="4" id="KW-0808">Transferase</keyword>
<evidence type="ECO:0000256" key="3">
    <source>
        <dbReference type="ARBA" id="ARBA00022553"/>
    </source>
</evidence>
<protein>
    <recommendedName>
        <fullName evidence="2">histidine kinase</fullName>
        <ecNumber evidence="2">2.7.13.3</ecNumber>
    </recommendedName>
</protein>
<dbReference type="RefSeq" id="WP_341398389.1">
    <property type="nucleotide sequence ID" value="NZ_JBBUTI010000004.1"/>
</dbReference>
<dbReference type="CDD" id="cd00130">
    <property type="entry name" value="PAS"/>
    <property type="match status" value="1"/>
</dbReference>
<evidence type="ECO:0000313" key="9">
    <source>
        <dbReference type="EMBL" id="MEK8046111.1"/>
    </source>
</evidence>
<comment type="catalytic activity">
    <reaction evidence="1">
        <text>ATP + protein L-histidine = ADP + protein N-phospho-L-histidine.</text>
        <dbReference type="EC" id="2.7.13.3"/>
    </reaction>
</comment>
<keyword evidence="9" id="KW-0547">Nucleotide-binding</keyword>
<keyword evidence="3" id="KW-0597">Phosphoprotein</keyword>
<feature type="domain" description="PAS" evidence="7">
    <location>
        <begin position="515"/>
        <end position="562"/>
    </location>
</feature>
<dbReference type="SUPFAM" id="SSF55785">
    <property type="entry name" value="PYP-like sensor domain (PAS domain)"/>
    <property type="match status" value="3"/>
</dbReference>
<evidence type="ECO:0000256" key="4">
    <source>
        <dbReference type="ARBA" id="ARBA00022679"/>
    </source>
</evidence>
<dbReference type="SUPFAM" id="SSF47384">
    <property type="entry name" value="Homodimeric domain of signal transducing histidine kinase"/>
    <property type="match status" value="1"/>
</dbReference>
<dbReference type="PANTHER" id="PTHR43047:SF72">
    <property type="entry name" value="OSMOSENSING HISTIDINE PROTEIN KINASE SLN1"/>
    <property type="match status" value="1"/>
</dbReference>
<dbReference type="GO" id="GO:0005524">
    <property type="term" value="F:ATP binding"/>
    <property type="evidence" value="ECO:0007669"/>
    <property type="project" value="UniProtKB-KW"/>
</dbReference>
<organism evidence="9 10">
    <name type="scientific">Ideonella margarita</name>
    <dbReference type="NCBI Taxonomy" id="2984191"/>
    <lineage>
        <taxon>Bacteria</taxon>
        <taxon>Pseudomonadati</taxon>
        <taxon>Pseudomonadota</taxon>
        <taxon>Betaproteobacteria</taxon>
        <taxon>Burkholderiales</taxon>
        <taxon>Sphaerotilaceae</taxon>
        <taxon>Ideonella</taxon>
    </lineage>
</organism>
<dbReference type="Gene3D" id="1.10.287.130">
    <property type="match status" value="1"/>
</dbReference>
<dbReference type="SMART" id="SM00091">
    <property type="entry name" value="PAS"/>
    <property type="match status" value="3"/>
</dbReference>
<dbReference type="InterPro" id="IPR000700">
    <property type="entry name" value="PAS-assoc_C"/>
</dbReference>
<evidence type="ECO:0000259" key="6">
    <source>
        <dbReference type="PROSITE" id="PS50109"/>
    </source>
</evidence>
<dbReference type="InterPro" id="IPR005467">
    <property type="entry name" value="His_kinase_dom"/>
</dbReference>
<dbReference type="SMART" id="SM00388">
    <property type="entry name" value="HisKA"/>
    <property type="match status" value="1"/>
</dbReference>
<dbReference type="PROSITE" id="PS50112">
    <property type="entry name" value="PAS"/>
    <property type="match status" value="2"/>
</dbReference>
<feature type="domain" description="Histidine kinase" evidence="6">
    <location>
        <begin position="638"/>
        <end position="857"/>
    </location>
</feature>
<dbReference type="InterPro" id="IPR004358">
    <property type="entry name" value="Sig_transdc_His_kin-like_C"/>
</dbReference>
<dbReference type="InterPro" id="IPR036890">
    <property type="entry name" value="HATPase_C_sf"/>
</dbReference>
<dbReference type="EC" id="2.7.13.3" evidence="2"/>
<dbReference type="InterPro" id="IPR000014">
    <property type="entry name" value="PAS"/>
</dbReference>
<evidence type="ECO:0000259" key="7">
    <source>
        <dbReference type="PROSITE" id="PS50112"/>
    </source>
</evidence>
<dbReference type="InterPro" id="IPR035965">
    <property type="entry name" value="PAS-like_dom_sf"/>
</dbReference>
<evidence type="ECO:0000256" key="1">
    <source>
        <dbReference type="ARBA" id="ARBA00000085"/>
    </source>
</evidence>
<dbReference type="SMART" id="SM00387">
    <property type="entry name" value="HATPase_c"/>
    <property type="match status" value="1"/>
</dbReference>
<dbReference type="PRINTS" id="PR00344">
    <property type="entry name" value="BCTRLSENSOR"/>
</dbReference>
<feature type="domain" description="PAC" evidence="8">
    <location>
        <begin position="461"/>
        <end position="514"/>
    </location>
</feature>
<dbReference type="Gene3D" id="3.30.565.10">
    <property type="entry name" value="Histidine kinase-like ATPase, C-terminal domain"/>
    <property type="match status" value="1"/>
</dbReference>
<dbReference type="SMART" id="SM00086">
    <property type="entry name" value="PAC"/>
    <property type="match status" value="1"/>
</dbReference>
<dbReference type="SUPFAM" id="SSF55874">
    <property type="entry name" value="ATPase domain of HSP90 chaperone/DNA topoisomerase II/histidine kinase"/>
    <property type="match status" value="1"/>
</dbReference>
<dbReference type="Pfam" id="PF02518">
    <property type="entry name" value="HATPase_c"/>
    <property type="match status" value="1"/>
</dbReference>
<comment type="caution">
    <text evidence="9">The sequence shown here is derived from an EMBL/GenBank/DDBJ whole genome shotgun (WGS) entry which is preliminary data.</text>
</comment>
<dbReference type="Gene3D" id="3.30.450.20">
    <property type="entry name" value="PAS domain"/>
    <property type="match status" value="3"/>
</dbReference>
<dbReference type="InterPro" id="IPR001610">
    <property type="entry name" value="PAC"/>
</dbReference>
<feature type="domain" description="PAS" evidence="7">
    <location>
        <begin position="412"/>
        <end position="459"/>
    </location>
</feature>
<keyword evidence="5" id="KW-0418">Kinase</keyword>
<dbReference type="EMBL" id="JBBUTI010000004">
    <property type="protein sequence ID" value="MEK8046111.1"/>
    <property type="molecule type" value="Genomic_DNA"/>
</dbReference>
<dbReference type="Proteomes" id="UP001379945">
    <property type="component" value="Unassembled WGS sequence"/>
</dbReference>
<dbReference type="Pfam" id="PF13426">
    <property type="entry name" value="PAS_9"/>
    <property type="match status" value="1"/>
</dbReference>
<proteinExistence type="predicted"/>